<dbReference type="Proteomes" id="UP001229952">
    <property type="component" value="Chromosome"/>
</dbReference>
<protein>
    <submittedName>
        <fullName evidence="2">Uncharacterized protein</fullName>
    </submittedName>
</protein>
<evidence type="ECO:0000256" key="1">
    <source>
        <dbReference type="SAM" id="MobiDB-lite"/>
    </source>
</evidence>
<accession>A0ABY9IC23</accession>
<feature type="region of interest" description="Disordered" evidence="1">
    <location>
        <begin position="1"/>
        <end position="22"/>
    </location>
</feature>
<dbReference type="RefSeq" id="WP_306091748.1">
    <property type="nucleotide sequence ID" value="NZ_CP120992.1"/>
</dbReference>
<keyword evidence="3" id="KW-1185">Reference proteome</keyword>
<organism evidence="2 3">
    <name type="scientific">Streptomyces laculatispora</name>
    <dbReference type="NCBI Taxonomy" id="887464"/>
    <lineage>
        <taxon>Bacteria</taxon>
        <taxon>Bacillati</taxon>
        <taxon>Actinomycetota</taxon>
        <taxon>Actinomycetes</taxon>
        <taxon>Kitasatosporales</taxon>
        <taxon>Streptomycetaceae</taxon>
        <taxon>Streptomyces</taxon>
    </lineage>
</organism>
<sequence>MITPAPPRRPCPRYSADGTPCSNTTTRADGWCGRCDGYTTVTPAVTRNATGPRRSEWRWGPDTWTPGALGMDSDEAYEIDVTPGAVATYGRVHAVMPQIAETQIRSLLEDLISEQAATERSSTGTWRIYFRKHGYGLVISADRSHVLRYCTRHAERTWAQYRTGVTSRISGSGGTAAWKREALSRHIPVPISGKALNLYARHTLGLKVTRDDIDDIAQRLATHLSDNVLPHWHRTAEAAIEDGHGNTWILLRNERFPDGIIATVHATGSDPHSRHEERQR</sequence>
<dbReference type="EMBL" id="CP120992">
    <property type="protein sequence ID" value="WLQ44453.1"/>
    <property type="molecule type" value="Genomic_DNA"/>
</dbReference>
<name>A0ABY9IC23_9ACTN</name>
<proteinExistence type="predicted"/>
<evidence type="ECO:0000313" key="2">
    <source>
        <dbReference type="EMBL" id="WLQ44453.1"/>
    </source>
</evidence>
<gene>
    <name evidence="2" type="ORF">P8A22_33825</name>
</gene>
<reference evidence="2 3" key="1">
    <citation type="submission" date="2023-03" db="EMBL/GenBank/DDBJ databases">
        <title>Isolation and description of six Streptomyces strains from soil environments, able to metabolize different microbial glucans.</title>
        <authorList>
            <person name="Widen T."/>
            <person name="Larsbrink J."/>
        </authorList>
    </citation>
    <scope>NUCLEOTIDE SEQUENCE [LARGE SCALE GENOMIC DNA]</scope>
    <source>
        <strain evidence="2 3">Mut2</strain>
    </source>
</reference>
<evidence type="ECO:0000313" key="3">
    <source>
        <dbReference type="Proteomes" id="UP001229952"/>
    </source>
</evidence>